<dbReference type="GeneID" id="26643430"/>
<dbReference type="RefSeq" id="YP_009216933.1">
    <property type="nucleotide sequence ID" value="NC_028996.1"/>
</dbReference>
<protein>
    <submittedName>
        <fullName evidence="1">Uncharacterized protein</fullName>
    </submittedName>
</protein>
<reference evidence="1 2" key="1">
    <citation type="submission" date="2014-06" db="EMBL/GenBank/DDBJ databases">
        <authorList>
            <person name="Hargreaves K."/>
        </authorList>
    </citation>
    <scope>NUCLEOTIDE SEQUENCE [LARGE SCALE GENOMIC DNA]</scope>
</reference>
<dbReference type="EMBL" id="LK985322">
    <property type="protein sequence ID" value="CDW17264.1"/>
    <property type="molecule type" value="Genomic_DNA"/>
</dbReference>
<gene>
    <name evidence="1" type="primary">phiCDHM19_gp83</name>
</gene>
<keyword evidence="2" id="KW-1185">Reference proteome</keyword>
<evidence type="ECO:0000313" key="2">
    <source>
        <dbReference type="Proteomes" id="UP000029364"/>
    </source>
</evidence>
<name>A0A090DC11_9CAUD</name>
<accession>A0A090DC11</accession>
<proteinExistence type="predicted"/>
<reference evidence="1 2" key="2">
    <citation type="submission" date="2014-09" db="EMBL/GenBank/DDBJ databases">
        <title>Abundant and diverse CRISPR spacers in Clostridium difficile strains and prophages target multiple phage types within this pathogen.</title>
        <authorList>
            <person name="Hargreaves K.R."/>
            <person name="Flores C."/>
            <person name="Lawley T.D."/>
            <person name="Clokie M.R.J."/>
        </authorList>
    </citation>
    <scope>NUCLEOTIDE SEQUENCE [LARGE SCALE GENOMIC DNA]</scope>
</reference>
<sequence length="64" mass="7364">MKWKVVLMATKSILKNVDVRKKAFGRNLVSALENAKNKQEKEVVLSKKCSEVPKDKIKDIFGRF</sequence>
<dbReference type="OrthoDB" id="23905at10239"/>
<evidence type="ECO:0000313" key="1">
    <source>
        <dbReference type="EMBL" id="CDW17264.1"/>
    </source>
</evidence>
<organism evidence="1 2">
    <name type="scientific">Clostridium phage phiCDHM19</name>
    <dbReference type="NCBI Taxonomy" id="1522092"/>
    <lineage>
        <taxon>Viruses</taxon>
        <taxon>Duplodnaviria</taxon>
        <taxon>Heunggongvirae</taxon>
        <taxon>Uroviricota</taxon>
        <taxon>Caudoviricetes</taxon>
        <taxon>Lubbockvirus</taxon>
        <taxon>Lubbockvirus CDHM19</taxon>
    </lineage>
</organism>
<dbReference type="Proteomes" id="UP000029364">
    <property type="component" value="Segment"/>
</dbReference>
<dbReference type="KEGG" id="vg:26643430"/>